<dbReference type="PANTHER" id="PTHR11435">
    <property type="entry name" value="NADH UBIQUINONE OXIDOREDUCTASE SUBUNIT ND6"/>
    <property type="match status" value="1"/>
</dbReference>
<comment type="catalytic activity">
    <reaction evidence="15">
        <text>a ubiquinone + NADH + 5 H(+)(in) = a ubiquinol + NAD(+) + 4 H(+)(out)</text>
        <dbReference type="Rhea" id="RHEA:29091"/>
        <dbReference type="Rhea" id="RHEA-COMP:9565"/>
        <dbReference type="Rhea" id="RHEA-COMP:9566"/>
        <dbReference type="ChEBI" id="CHEBI:15378"/>
        <dbReference type="ChEBI" id="CHEBI:16389"/>
        <dbReference type="ChEBI" id="CHEBI:17976"/>
        <dbReference type="ChEBI" id="CHEBI:57540"/>
        <dbReference type="ChEBI" id="CHEBI:57945"/>
        <dbReference type="EC" id="7.1.1.2"/>
    </reaction>
</comment>
<evidence type="ECO:0000256" key="2">
    <source>
        <dbReference type="ARBA" id="ARBA00005698"/>
    </source>
</evidence>
<evidence type="ECO:0000256" key="11">
    <source>
        <dbReference type="ARBA" id="ARBA00023027"/>
    </source>
</evidence>
<organism evidence="17">
    <name type="scientific">Hydnocerini sp. BMNH-844241</name>
    <dbReference type="NCBI Taxonomy" id="1909165"/>
    <lineage>
        <taxon>Eukaryota</taxon>
        <taxon>Metazoa</taxon>
        <taxon>Ecdysozoa</taxon>
        <taxon>Arthropoda</taxon>
        <taxon>Hexapoda</taxon>
        <taxon>Insecta</taxon>
        <taxon>Pterygota</taxon>
        <taxon>Neoptera</taxon>
        <taxon>Endopterygota</taxon>
        <taxon>Coleoptera</taxon>
        <taxon>Polyphaga</taxon>
        <taxon>Cucujiformia</taxon>
        <taxon>Cleridae</taxon>
        <taxon>Hydnocerinae</taxon>
    </lineage>
</organism>
<evidence type="ECO:0000256" key="4">
    <source>
        <dbReference type="ARBA" id="ARBA00021095"/>
    </source>
</evidence>
<keyword evidence="13 16" id="KW-0472">Membrane</keyword>
<feature type="transmembrane region" description="Helical" evidence="16">
    <location>
        <begin position="82"/>
        <end position="103"/>
    </location>
</feature>
<sequence>MKFLILTSIFLGLFLTLLQHPMSLGFILLLQTFTTALIINFLNFNFWFSYILFLIMVGGMLILFIYMTSIASNEKFLFSNKLMLLFMMWLLSMILLLIIDSYFNYYMSNNFETFILNKPLSFNNSINKFFNYPNYLIFYTAIIYLLITLIAVVKISNINFGPLRPKN</sequence>
<name>A0A343A4E1_9CUCU</name>
<dbReference type="GO" id="GO:0008137">
    <property type="term" value="F:NADH dehydrogenase (ubiquinone) activity"/>
    <property type="evidence" value="ECO:0007669"/>
    <property type="project" value="UniProtKB-EC"/>
</dbReference>
<geneLocation type="mitochondrion" evidence="17"/>
<feature type="transmembrane region" description="Helical" evidence="16">
    <location>
        <begin position="136"/>
        <end position="156"/>
    </location>
</feature>
<evidence type="ECO:0000256" key="7">
    <source>
        <dbReference type="ARBA" id="ARBA00022692"/>
    </source>
</evidence>
<evidence type="ECO:0000256" key="3">
    <source>
        <dbReference type="ARBA" id="ARBA00012944"/>
    </source>
</evidence>
<keyword evidence="9" id="KW-0249">Electron transport</keyword>
<evidence type="ECO:0000256" key="6">
    <source>
        <dbReference type="ARBA" id="ARBA00022660"/>
    </source>
</evidence>
<reference evidence="17" key="1">
    <citation type="submission" date="2016-04" db="EMBL/GenBank/DDBJ databases">
        <title>Mitochondria of unsequenced beetle families.</title>
        <authorList>
            <person name="Linard B."/>
            <person name="Andujar C."/>
            <person name="Arribas P."/>
            <person name="Vogler A.P."/>
        </authorList>
    </citation>
    <scope>NUCLEOTIDE SEQUENCE</scope>
</reference>
<evidence type="ECO:0000256" key="8">
    <source>
        <dbReference type="ARBA" id="ARBA00022967"/>
    </source>
</evidence>
<keyword evidence="11" id="KW-0520">NAD</keyword>
<dbReference type="PANTHER" id="PTHR11435:SF1">
    <property type="entry name" value="NADH-UBIQUINONE OXIDOREDUCTASE CHAIN 6"/>
    <property type="match status" value="1"/>
</dbReference>
<evidence type="ECO:0000256" key="5">
    <source>
        <dbReference type="ARBA" id="ARBA00022448"/>
    </source>
</evidence>
<dbReference type="EMBL" id="KX035157">
    <property type="protein sequence ID" value="AOY39419.1"/>
    <property type="molecule type" value="Genomic_DNA"/>
</dbReference>
<evidence type="ECO:0000256" key="1">
    <source>
        <dbReference type="ARBA" id="ARBA00004225"/>
    </source>
</evidence>
<evidence type="ECO:0000256" key="13">
    <source>
        <dbReference type="ARBA" id="ARBA00023136"/>
    </source>
</evidence>
<comment type="subcellular location">
    <subcellularLocation>
        <location evidence="1">Mitochondrion membrane</location>
        <topology evidence="1">Multi-pass membrane protein</topology>
    </subcellularLocation>
</comment>
<evidence type="ECO:0000256" key="16">
    <source>
        <dbReference type="SAM" id="Phobius"/>
    </source>
</evidence>
<evidence type="ECO:0000313" key="17">
    <source>
        <dbReference type="EMBL" id="AOY39419.1"/>
    </source>
</evidence>
<protein>
    <recommendedName>
        <fullName evidence="4">NADH-ubiquinone oxidoreductase chain 6</fullName>
        <ecNumber evidence="3">7.1.1.2</ecNumber>
    </recommendedName>
    <alternativeName>
        <fullName evidence="14">NADH dehydrogenase subunit 6</fullName>
    </alternativeName>
</protein>
<dbReference type="GO" id="GO:0031966">
    <property type="term" value="C:mitochondrial membrane"/>
    <property type="evidence" value="ECO:0007669"/>
    <property type="project" value="UniProtKB-SubCell"/>
</dbReference>
<evidence type="ECO:0000256" key="10">
    <source>
        <dbReference type="ARBA" id="ARBA00022989"/>
    </source>
</evidence>
<comment type="similarity">
    <text evidence="2">Belongs to the complex I subunit 6 family.</text>
</comment>
<keyword evidence="6" id="KW-0679">Respiratory chain</keyword>
<keyword evidence="8" id="KW-1278">Translocase</keyword>
<keyword evidence="7 16" id="KW-0812">Transmembrane</keyword>
<dbReference type="AlphaFoldDB" id="A0A343A4E1"/>
<keyword evidence="10 16" id="KW-1133">Transmembrane helix</keyword>
<keyword evidence="5" id="KW-0813">Transport</keyword>
<evidence type="ECO:0000256" key="12">
    <source>
        <dbReference type="ARBA" id="ARBA00023128"/>
    </source>
</evidence>
<gene>
    <name evidence="17" type="primary">nad6</name>
</gene>
<dbReference type="EC" id="7.1.1.2" evidence="3"/>
<dbReference type="InterPro" id="IPR050269">
    <property type="entry name" value="ComplexI_Subunit6"/>
</dbReference>
<proteinExistence type="inferred from homology"/>
<keyword evidence="12 17" id="KW-0496">Mitochondrion</keyword>
<feature type="transmembrane region" description="Helical" evidence="16">
    <location>
        <begin position="46"/>
        <end position="70"/>
    </location>
</feature>
<evidence type="ECO:0000256" key="14">
    <source>
        <dbReference type="ARBA" id="ARBA00031019"/>
    </source>
</evidence>
<evidence type="ECO:0000256" key="15">
    <source>
        <dbReference type="ARBA" id="ARBA00049551"/>
    </source>
</evidence>
<accession>A0A343A4E1</accession>
<evidence type="ECO:0000256" key="9">
    <source>
        <dbReference type="ARBA" id="ARBA00022982"/>
    </source>
</evidence>